<dbReference type="InterPro" id="IPR010982">
    <property type="entry name" value="Lambda_DNA-bd_dom_sf"/>
</dbReference>
<dbReference type="SUPFAM" id="SSF47413">
    <property type="entry name" value="lambda repressor-like DNA-binding domains"/>
    <property type="match status" value="1"/>
</dbReference>
<keyword evidence="4" id="KW-1185">Reference proteome</keyword>
<dbReference type="PROSITE" id="PS50943">
    <property type="entry name" value="HTH_CROC1"/>
    <property type="match status" value="1"/>
</dbReference>
<dbReference type="CDD" id="cd00093">
    <property type="entry name" value="HTH_XRE"/>
    <property type="match status" value="1"/>
</dbReference>
<sequence length="369" mass="40206">MTTYIATDTQFDFAPRPGRLLQRELDARAISQAQLAARTGLSTKHINLVIKGTAPLSPDVAVTLEQILGTSAETWLHLEAAHQAHEARIERRNALAGFVDWASTFPRQLLIDRKVIDRADSGPDLAAKLLAFFSVASPHAFAKTWLEPQASYKRSQIHSIDPNLTALWLRLSELHAGDLIAEAPTYDSAKLQAAAALLPKLTVHDDVGRAFTKAQELLLGAGVVLVFVPEIPNTRISGVSRWINGTPMIAVTSRYKALDSLWFTLLHEIAHVLLHPKRSTFIDVDGFKADDDADAQETAANAFAQDHLIPPAYRAQLAATTTVKGIVSLADVLGVSPSLVAGQWAFRTKTWGGPIAKLRKKFDLADLLA</sequence>
<gene>
    <name evidence="3" type="ORF">GCM10009825_01120</name>
</gene>
<dbReference type="PANTHER" id="PTHR43236">
    <property type="entry name" value="ANTITOXIN HIGA1"/>
    <property type="match status" value="1"/>
</dbReference>
<dbReference type="InterPro" id="IPR052345">
    <property type="entry name" value="Rad_response_metalloprotease"/>
</dbReference>
<dbReference type="Gene3D" id="1.10.260.40">
    <property type="entry name" value="lambda repressor-like DNA-binding domains"/>
    <property type="match status" value="1"/>
</dbReference>
<evidence type="ECO:0000313" key="3">
    <source>
        <dbReference type="EMBL" id="GAA2125094.1"/>
    </source>
</evidence>
<name>A0ABP5JZL8_9MICC</name>
<accession>A0ABP5JZL8</accession>
<protein>
    <submittedName>
        <fullName evidence="3">ImmA/IrrE family metallo-endopeptidase</fullName>
    </submittedName>
</protein>
<comment type="caution">
    <text evidence="3">The sequence shown here is derived from an EMBL/GenBank/DDBJ whole genome shotgun (WGS) entry which is preliminary data.</text>
</comment>
<dbReference type="PANTHER" id="PTHR43236:SF1">
    <property type="entry name" value="BLL7220 PROTEIN"/>
    <property type="match status" value="1"/>
</dbReference>
<dbReference type="Pfam" id="PF06114">
    <property type="entry name" value="Peptidase_M78"/>
    <property type="match status" value="1"/>
</dbReference>
<evidence type="ECO:0000259" key="2">
    <source>
        <dbReference type="PROSITE" id="PS50943"/>
    </source>
</evidence>
<dbReference type="EMBL" id="BAAAQB010000004">
    <property type="protein sequence ID" value="GAA2125094.1"/>
    <property type="molecule type" value="Genomic_DNA"/>
</dbReference>
<organism evidence="3 4">
    <name type="scientific">Arthrobacter humicola</name>
    <dbReference type="NCBI Taxonomy" id="409291"/>
    <lineage>
        <taxon>Bacteria</taxon>
        <taxon>Bacillati</taxon>
        <taxon>Actinomycetota</taxon>
        <taxon>Actinomycetes</taxon>
        <taxon>Micrococcales</taxon>
        <taxon>Micrococcaceae</taxon>
        <taxon>Arthrobacter</taxon>
    </lineage>
</organism>
<dbReference type="SMART" id="SM00530">
    <property type="entry name" value="HTH_XRE"/>
    <property type="match status" value="1"/>
</dbReference>
<comment type="similarity">
    <text evidence="1">Belongs to the short-chain fatty acyl-CoA assimilation regulator (ScfR) family.</text>
</comment>
<dbReference type="Proteomes" id="UP001500102">
    <property type="component" value="Unassembled WGS sequence"/>
</dbReference>
<proteinExistence type="inferred from homology"/>
<evidence type="ECO:0000313" key="4">
    <source>
        <dbReference type="Proteomes" id="UP001500102"/>
    </source>
</evidence>
<dbReference type="Gene3D" id="1.10.10.2910">
    <property type="match status" value="1"/>
</dbReference>
<dbReference type="Pfam" id="PF01381">
    <property type="entry name" value="HTH_3"/>
    <property type="match status" value="1"/>
</dbReference>
<evidence type="ECO:0000256" key="1">
    <source>
        <dbReference type="ARBA" id="ARBA00007227"/>
    </source>
</evidence>
<reference evidence="4" key="1">
    <citation type="journal article" date="2019" name="Int. J. Syst. Evol. Microbiol.">
        <title>The Global Catalogue of Microorganisms (GCM) 10K type strain sequencing project: providing services to taxonomists for standard genome sequencing and annotation.</title>
        <authorList>
            <consortium name="The Broad Institute Genomics Platform"/>
            <consortium name="The Broad Institute Genome Sequencing Center for Infectious Disease"/>
            <person name="Wu L."/>
            <person name="Ma J."/>
        </authorList>
    </citation>
    <scope>NUCLEOTIDE SEQUENCE [LARGE SCALE GENOMIC DNA]</scope>
    <source>
        <strain evidence="4">JCM 15921</strain>
    </source>
</reference>
<feature type="domain" description="HTH cro/C1-type" evidence="2">
    <location>
        <begin position="21"/>
        <end position="75"/>
    </location>
</feature>
<dbReference type="InterPro" id="IPR001387">
    <property type="entry name" value="Cro/C1-type_HTH"/>
</dbReference>
<dbReference type="RefSeq" id="WP_344360865.1">
    <property type="nucleotide sequence ID" value="NZ_BAAAQB010000004.1"/>
</dbReference>
<dbReference type="InterPro" id="IPR010359">
    <property type="entry name" value="IrrE_HExxH"/>
</dbReference>